<gene>
    <name evidence="2" type="ORF">J2X12_000977</name>
</gene>
<dbReference type="Proteomes" id="UP001262032">
    <property type="component" value="Unassembled WGS sequence"/>
</dbReference>
<protein>
    <submittedName>
        <fullName evidence="2">GNAT superfamily N-acetyltransferase</fullName>
    </submittedName>
</protein>
<dbReference type="Pfam" id="PF00583">
    <property type="entry name" value="Acetyltransf_1"/>
    <property type="match status" value="1"/>
</dbReference>
<reference evidence="2" key="1">
    <citation type="submission" date="2023-07" db="EMBL/GenBank/DDBJ databases">
        <title>Sorghum-associated microbial communities from plants grown in Nebraska, USA.</title>
        <authorList>
            <person name="Schachtman D."/>
        </authorList>
    </citation>
    <scope>NUCLEOTIDE SEQUENCE</scope>
    <source>
        <strain evidence="2">BE261</strain>
    </source>
</reference>
<evidence type="ECO:0000313" key="2">
    <source>
        <dbReference type="EMBL" id="MDR7162969.1"/>
    </source>
</evidence>
<dbReference type="AlphaFoldDB" id="A0AAW8N7Z3"/>
<dbReference type="InterPro" id="IPR016181">
    <property type="entry name" value="Acyl_CoA_acyltransferase"/>
</dbReference>
<dbReference type="InterPro" id="IPR025289">
    <property type="entry name" value="DUF4081"/>
</dbReference>
<feature type="domain" description="N-acetyltransferase" evidence="1">
    <location>
        <begin position="164"/>
        <end position="299"/>
    </location>
</feature>
<name>A0AAW8N7Z3_PSEOX</name>
<accession>A0AAW8N7Z3</accession>
<proteinExistence type="predicted"/>
<dbReference type="InterPro" id="IPR000182">
    <property type="entry name" value="GNAT_dom"/>
</dbReference>
<dbReference type="InterPro" id="IPR016794">
    <property type="entry name" value="UCP21603_acetyltransf"/>
</dbReference>
<dbReference type="EMBL" id="JAVDWN010000002">
    <property type="protein sequence ID" value="MDR7162969.1"/>
    <property type="molecule type" value="Genomic_DNA"/>
</dbReference>
<organism evidence="2 3">
    <name type="scientific">Pseudarthrobacter oxydans</name>
    <name type="common">Arthrobacter oxydans</name>
    <dbReference type="NCBI Taxonomy" id="1671"/>
    <lineage>
        <taxon>Bacteria</taxon>
        <taxon>Bacillati</taxon>
        <taxon>Actinomycetota</taxon>
        <taxon>Actinomycetes</taxon>
        <taxon>Micrococcales</taxon>
        <taxon>Micrococcaceae</taxon>
        <taxon>Pseudarthrobacter</taxon>
    </lineage>
</organism>
<dbReference type="Pfam" id="PF13312">
    <property type="entry name" value="DUF4081"/>
    <property type="match status" value="1"/>
</dbReference>
<comment type="caution">
    <text evidence="2">The sequence shown here is derived from an EMBL/GenBank/DDBJ whole genome shotgun (WGS) entry which is preliminary data.</text>
</comment>
<dbReference type="PIRSF" id="PIRSF021603">
    <property type="entry name" value="UCP21603_acetyltransf"/>
    <property type="match status" value="1"/>
</dbReference>
<dbReference type="PROSITE" id="PS51186">
    <property type="entry name" value="GNAT"/>
    <property type="match status" value="1"/>
</dbReference>
<dbReference type="Gene3D" id="3.40.630.30">
    <property type="match status" value="1"/>
</dbReference>
<evidence type="ECO:0000259" key="1">
    <source>
        <dbReference type="PROSITE" id="PS51186"/>
    </source>
</evidence>
<dbReference type="SUPFAM" id="SSF55729">
    <property type="entry name" value="Acyl-CoA N-acyltransferases (Nat)"/>
    <property type="match status" value="1"/>
</dbReference>
<dbReference type="GO" id="GO:0016747">
    <property type="term" value="F:acyltransferase activity, transferring groups other than amino-acyl groups"/>
    <property type="evidence" value="ECO:0007669"/>
    <property type="project" value="InterPro"/>
</dbReference>
<evidence type="ECO:0000313" key="3">
    <source>
        <dbReference type="Proteomes" id="UP001262032"/>
    </source>
</evidence>
<sequence>MAKMLSRVAPWLASRKDIPDPPGISVRTLDGDDTAALVLLAQRDPVSNVFILAHLRAAGTAAPTSGGAGVLGVFDDGVLAGACWAGANLVPVQLDPTLAGVVAAAANRSGRRYASAFGPATAVLALHAELVELGHRAHEVRPDQPLMTITEPPSVEPNPGLGRGNLADFDRILPACAAMFEEEVGYSPFLGGREFYSRRVEGLIRQGHSLVHLNEAREVVFKAELGAVTSEVTQIQGVWMNPVYRGQGLSAGYMASVVEQARKIAPVTSLYVNGFNTRARATYERVGFNQVGTFATVLF</sequence>